<evidence type="ECO:0000256" key="16">
    <source>
        <dbReference type="ARBA" id="ARBA00022967"/>
    </source>
</evidence>
<feature type="transmembrane region" description="Helical" evidence="23">
    <location>
        <begin position="2187"/>
        <end position="2205"/>
    </location>
</feature>
<evidence type="ECO:0000256" key="2">
    <source>
        <dbReference type="ARBA" id="ARBA00004141"/>
    </source>
</evidence>
<dbReference type="InterPro" id="IPR037919">
    <property type="entry name" value="OGT"/>
</dbReference>
<dbReference type="PROSITE" id="PS50293">
    <property type="entry name" value="TPR_REGION"/>
    <property type="match status" value="5"/>
</dbReference>
<dbReference type="EMBL" id="JBICCN010000330">
    <property type="protein sequence ID" value="KAL3076696.1"/>
    <property type="molecule type" value="Genomic_DNA"/>
</dbReference>
<feature type="transmembrane region" description="Helical" evidence="23">
    <location>
        <begin position="1630"/>
        <end position="1656"/>
    </location>
</feature>
<dbReference type="PROSITE" id="PS50005">
    <property type="entry name" value="TPR"/>
    <property type="match status" value="11"/>
</dbReference>
<feature type="compositionally biased region" description="Polar residues" evidence="22">
    <location>
        <begin position="1"/>
        <end position="15"/>
    </location>
</feature>
<keyword evidence="13" id="KW-0547">Nucleotide-binding</keyword>
<feature type="domain" description="ABC transporter" evidence="24">
    <location>
        <begin position="1726"/>
        <end position="1954"/>
    </location>
</feature>
<name>A0ABD2IC44_HETSC</name>
<keyword evidence="18 23" id="KW-0472">Membrane</keyword>
<feature type="transmembrane region" description="Helical" evidence="23">
    <location>
        <begin position="1269"/>
        <end position="1288"/>
    </location>
</feature>
<feature type="repeat" description="TPR" evidence="21">
    <location>
        <begin position="275"/>
        <end position="308"/>
    </location>
</feature>
<feature type="transmembrane region" description="Helical" evidence="23">
    <location>
        <begin position="2078"/>
        <end position="2109"/>
    </location>
</feature>
<feature type="transmembrane region" description="Helical" evidence="23">
    <location>
        <begin position="1175"/>
        <end position="1195"/>
    </location>
</feature>
<dbReference type="Gene3D" id="3.40.50.2000">
    <property type="entry name" value="Glycogen Phosphorylase B"/>
    <property type="match status" value="1"/>
</dbReference>
<dbReference type="InterPro" id="IPR019734">
    <property type="entry name" value="TPR_rpt"/>
</dbReference>
<keyword evidence="16" id="KW-1278">Translocase</keyword>
<protein>
    <recommendedName>
        <fullName evidence="28">Protein O-GlcNAc transferase</fullName>
    </recommendedName>
</protein>
<dbReference type="FunFam" id="1.25.40.10:FF:000013">
    <property type="entry name" value="UDP-N-acetylglucosamine--peptide N-acetylglucosaminyltransferase 110 kDa subunit"/>
    <property type="match status" value="1"/>
</dbReference>
<proteinExistence type="inferred from homology"/>
<dbReference type="InterPro" id="IPR036640">
    <property type="entry name" value="ABC1_TM_sf"/>
</dbReference>
<keyword evidence="15" id="KW-0067">ATP-binding</keyword>
<dbReference type="PROSITE" id="PS00211">
    <property type="entry name" value="ABC_TRANSPORTER_1"/>
    <property type="match status" value="1"/>
</dbReference>
<evidence type="ECO:0000256" key="1">
    <source>
        <dbReference type="ARBA" id="ARBA00004123"/>
    </source>
</evidence>
<evidence type="ECO:0000256" key="6">
    <source>
        <dbReference type="ARBA" id="ARBA00009726"/>
    </source>
</evidence>
<evidence type="ECO:0000256" key="10">
    <source>
        <dbReference type="ARBA" id="ARBA00022679"/>
    </source>
</evidence>
<evidence type="ECO:0000256" key="18">
    <source>
        <dbReference type="ARBA" id="ARBA00023136"/>
    </source>
</evidence>
<dbReference type="Pfam" id="PF13181">
    <property type="entry name" value="TPR_8"/>
    <property type="match status" value="2"/>
</dbReference>
<evidence type="ECO:0000256" key="13">
    <source>
        <dbReference type="ARBA" id="ARBA00022741"/>
    </source>
</evidence>
<sequence>MDSSKQYYMPSGSNFDKNKALGQVNVPHHSQMSQQQQQPNPAALLTQGQILNPQNIVVVSANTPALINTDLSALIDIAHKEYQAQNYAKAEQHCLALLQQNPHNISVLLLLSSIAFQQKSYERSMQFSNMAIRINPECAEAYSNLGNAHKERGELTEALKNYHMAVRLKPDFIDGYINLASALVYVGDLDQAIQAYLTALQYNPDLYCVRSDLGNLFKAMNRFEEAKVCYLKAIEMQPHFAVAWSNMGCVFNAQGELWLALHHFEKAIALDPNFIDALINMGNVLKEARIFDRAVAAYLRALALNPNHAVVHGNLACVYYEQGHLDLAIETYKRAIELQPNFPDAYCNLANALKEKGLVTEAEQAYNTALSLCPNHADSLNNLANIKREQGKIEEATRLYLEALKIYPEFAAAHSNLASILQQQGRLQEAIEHYKEAIKISPTFADAYSNMGNTLKEMGDINGALQCYTRAIQINPAFADAHSNLASIHKDAGNIPEAIHSYSTALKLKSDFPDAFCNLAHCLQIICDWTDYEPRMKKLVSIVEDQLQKKRLPSVHPHHSMLYPLSHEQRMAIAGRHAQLCIEKIQVLHKPPYTYPDKLSIRLGHQRLRIGYVSSDFGNHPTSHLMQSIPGMHNRSRVEVFCYALSPNDNTNFRQKLMQESEHFVDLSATPCNGMAADRISKDGVHILINMNGYTKGARNEIFALRPAPIQVMWLGYPGTSGAPFMDYIITDETTSPIELAYAYSEKLAYMPHTFFIGDHSQMLAHLTERVIVKDKDGQLPERDCVTLVNATQNALQSLLSSAACEVKTFVREAEVQHGPEREVKMTEVIVPVVEVTSTEPLSQMIGSGLIAASVSGVPVQNGLTTLNTHVKAATGEEVPQTILVTSRQQYGLPEDAIVFCNFNQLYKIDPPTLGMWCEILKMVPSAILWLLRFPYHGEPHILKFCMQRGIDPKRVVFSNVAAKEEHVRRGQLADVCLDTPLCNGHTTGMDILWTGTPMVTMPLETLASRVASSQLFALGCPELVAKDRDEYIGIAVKLGTDKEFLNQTRAKVWKARTTSTLFDVKQYCTDMENLLHRIWKRYENGLPPDHILNASNSRQTMDSLRAFCRLQCYGSADCNIEKRQQHFFLLPISPCGEFSLLLLLHFAFLCSVVFRFAVSLSSPAADAFPPRRSSLLFAFLSAFVCAVALLQLIVSPFPSVLLIAYSLVAFIWAVNALFYFITFQQKSLSSVPSVFSLSLHALLCALFALLSLNRWLFLGPSVSSTLSILFFLSILLCSVCQFVLCLCRPANSIPLLSNSNVGYLPIGDASSDHRNGDDPPIILLRSHEHSNWLSKLFFCWTNPLLRKGFQGHLSQVDDVFHLPPSLHLPRLHRDILGDCHGQSDHADQRLLSAEFSFAEALFRAYGRPFLLIGVVRFTGDAFRFASPILLHLLITSLQESSQSVNLGYVCAALMSVSLFVSSVCDFQFNYYIEMITLRAKSALLLAVYQKLLRIPAFQLTEKFSSGNLINLMSSDVDRVDGLMVAFHAFWSMPINFAIALYLLYREVGIAFLAGVLVSLLLIPLNKYIASKVGQFSNKMMQMKDARVKLLTELSRSMRTVKLNNWTAFFEAKIGHLRSRELANLKGMKYLDAVCVYLWASAPTVIMVLMLVTYSVVLGELLTAAKVFTTLSLISILIMPLNAFPWVLSSIINGMVSKRRFDAFFAIRCGDQRQNIVTQAEGGVLLGLDGNSFAWNETKSAVSNVHFNGKKGMLIGVIGPVGCGKTSLLMGLLGETIATEPYVRVSGEVFDEGFAFVGQDVWLREGTIRENVLCERPFDQKMFQLAVDSCALSFDIQGMPGKENYRISGDGITLSGGQKLRLALARAVYAEKRVILLDDPFAALDRTVAEFVHKNCLLKLKEAGKLIILCTHHERFLSDADLVIRLNGRGEPDQIGSPDEVLTASSADAQSADGGTLNVIGKRDEEENAAPMDATEFVGVEETEEEKEVGAVKIRVYVSYVRSIGVALSVFIILSLFAMQMSKIGSDIWLSRWASAVSPLPNGSEFTFPAADWSFPLFSRPIQKMVPSTNDQQEETNFYLFVYIGIAALNTICTLIRAFLYAFGCILAAKRMHERILHRILNATLTWWDRTPCGRVTNRQSFLSFFRLSTDVNRVDDALPFQLNILLASLFPLVSSLLVTVVALPLLSPFVLLLTVAYFFLQRYYRRTTVELRRIAALSLSPLYSHLAETVSGLVSIRAFRITHRFSSLMCHRLEGNVRALFSQLACYQWLAVRTQMLGVGIVSVVAFASVFDVHFFHLADPGLIGLSITYALSFTALFNGALNTFVETEKELVSVERICDYLANVPEEIDEKKAEGQPIGHILNRQITGQIRFVGVSLRYASDLPLAIRDVSFHVDAGRRVAIIGRTGSGKSTILQALLRAVPLENGKIFVDEVIDLDSVGLDSARSLFGFCSQHPFLFSGTLRDNLCLRLANDSSPSVDDQSLLNCISSIGLGQWLDHFGGLSAEITEGGRNLSFGERQLISLLRLALSNPRIILIDEATAHMDENNHKLISQLIARMGCTVLAILHRTSGLAEFDWIIEMSNGQIARQGHPSEFFESEAQ</sequence>
<dbReference type="GO" id="GO:0005737">
    <property type="term" value="C:cytoplasm"/>
    <property type="evidence" value="ECO:0007669"/>
    <property type="project" value="UniProtKB-SubCell"/>
</dbReference>
<evidence type="ECO:0000256" key="20">
    <source>
        <dbReference type="ARBA" id="ARBA00034018"/>
    </source>
</evidence>
<dbReference type="SMART" id="SM00028">
    <property type="entry name" value="TPR"/>
    <property type="match status" value="13"/>
</dbReference>
<feature type="repeat" description="TPR" evidence="21">
    <location>
        <begin position="173"/>
        <end position="206"/>
    </location>
</feature>
<feature type="domain" description="ABC transmembrane type-1" evidence="25">
    <location>
        <begin position="2010"/>
        <end position="2331"/>
    </location>
</feature>
<dbReference type="Gene3D" id="1.25.40.10">
    <property type="entry name" value="Tetratricopeptide repeat domain"/>
    <property type="match status" value="2"/>
</dbReference>
<feature type="region of interest" description="Disordered" evidence="22">
    <location>
        <begin position="1"/>
        <end position="20"/>
    </location>
</feature>
<keyword evidence="17 23" id="KW-1133">Transmembrane helix</keyword>
<comment type="similarity">
    <text evidence="5">Belongs to the glycosyltransferase 41 family. O-GlcNAc transferase subfamily.</text>
</comment>
<feature type="transmembrane region" description="Helical" evidence="23">
    <location>
        <begin position="1550"/>
        <end position="1570"/>
    </location>
</feature>
<feature type="domain" description="ABC transporter" evidence="24">
    <location>
        <begin position="2372"/>
        <end position="2602"/>
    </location>
</feature>
<feature type="transmembrane region" description="Helical" evidence="23">
    <location>
        <begin position="1235"/>
        <end position="1257"/>
    </location>
</feature>
<dbReference type="CDD" id="cd18605">
    <property type="entry name" value="ABC_6TM_MRP7_D2_like"/>
    <property type="match status" value="1"/>
</dbReference>
<evidence type="ECO:0000256" key="8">
    <source>
        <dbReference type="ARBA" id="ARBA00022490"/>
    </source>
</evidence>
<comment type="catalytic activity">
    <reaction evidence="20">
        <text>ATP + H2O + xenobioticSide 1 = ADP + phosphate + xenobioticSide 2.</text>
        <dbReference type="EC" id="7.6.2.2"/>
    </reaction>
</comment>
<feature type="repeat" description="TPR" evidence="21">
    <location>
        <begin position="445"/>
        <end position="478"/>
    </location>
</feature>
<dbReference type="PANTHER" id="PTHR44366">
    <property type="entry name" value="UDP-N-ACETYLGLUCOSAMINE--PEPTIDE N-ACETYLGLUCOSAMINYLTRANSFERASE 110 KDA SUBUNIT"/>
    <property type="match status" value="1"/>
</dbReference>
<dbReference type="GO" id="GO:0016757">
    <property type="term" value="F:glycosyltransferase activity"/>
    <property type="evidence" value="ECO:0007669"/>
    <property type="project" value="UniProtKB-KW"/>
</dbReference>
<evidence type="ECO:0000259" key="24">
    <source>
        <dbReference type="PROSITE" id="PS50893"/>
    </source>
</evidence>
<dbReference type="Pfam" id="PF13414">
    <property type="entry name" value="TPR_11"/>
    <property type="match status" value="3"/>
</dbReference>
<evidence type="ECO:0000259" key="25">
    <source>
        <dbReference type="PROSITE" id="PS50929"/>
    </source>
</evidence>
<dbReference type="GO" id="GO:0016020">
    <property type="term" value="C:membrane"/>
    <property type="evidence" value="ECO:0007669"/>
    <property type="project" value="UniProtKB-SubCell"/>
</dbReference>
<dbReference type="SUPFAM" id="SSF52540">
    <property type="entry name" value="P-loop containing nucleoside triphosphate hydrolases"/>
    <property type="match status" value="2"/>
</dbReference>
<evidence type="ECO:0000256" key="12">
    <source>
        <dbReference type="ARBA" id="ARBA00022737"/>
    </source>
</evidence>
<evidence type="ECO:0000313" key="27">
    <source>
        <dbReference type="Proteomes" id="UP001620645"/>
    </source>
</evidence>
<keyword evidence="11 23" id="KW-0812">Transmembrane</keyword>
<dbReference type="InterPro" id="IPR003593">
    <property type="entry name" value="AAA+_ATPase"/>
</dbReference>
<feature type="repeat" description="TPR" evidence="21">
    <location>
        <begin position="207"/>
        <end position="240"/>
    </location>
</feature>
<evidence type="ECO:0000256" key="4">
    <source>
        <dbReference type="ARBA" id="ARBA00004922"/>
    </source>
</evidence>
<dbReference type="SMART" id="SM00382">
    <property type="entry name" value="AAA"/>
    <property type="match status" value="2"/>
</dbReference>
<evidence type="ECO:0008006" key="28">
    <source>
        <dbReference type="Google" id="ProtNLM"/>
    </source>
</evidence>
<dbReference type="InterPro" id="IPR027417">
    <property type="entry name" value="P-loop_NTPase"/>
</dbReference>
<feature type="repeat" description="TPR" evidence="21">
    <location>
        <begin position="377"/>
        <end position="410"/>
    </location>
</feature>
<evidence type="ECO:0000256" key="14">
    <source>
        <dbReference type="ARBA" id="ARBA00022803"/>
    </source>
</evidence>
<feature type="repeat" description="TPR" evidence="21">
    <location>
        <begin position="479"/>
        <end position="512"/>
    </location>
</feature>
<keyword evidence="10" id="KW-0808">Transferase</keyword>
<evidence type="ECO:0000313" key="26">
    <source>
        <dbReference type="EMBL" id="KAL3076696.1"/>
    </source>
</evidence>
<dbReference type="InterPro" id="IPR003439">
    <property type="entry name" value="ABC_transporter-like_ATP-bd"/>
</dbReference>
<comment type="subcellular location">
    <subcellularLocation>
        <location evidence="3">Cytoplasm</location>
    </subcellularLocation>
    <subcellularLocation>
        <location evidence="2">Membrane</location>
        <topology evidence="2">Multi-pass membrane protein</topology>
    </subcellularLocation>
    <subcellularLocation>
        <location evidence="1">Nucleus</location>
    </subcellularLocation>
</comment>
<accession>A0ABD2IC44</accession>
<feature type="repeat" description="TPR" evidence="21">
    <location>
        <begin position="411"/>
        <end position="444"/>
    </location>
</feature>
<dbReference type="GO" id="GO:0008559">
    <property type="term" value="F:ABC-type xenobiotic transporter activity"/>
    <property type="evidence" value="ECO:0007669"/>
    <property type="project" value="UniProtKB-EC"/>
</dbReference>
<dbReference type="GO" id="GO:0005634">
    <property type="term" value="C:nucleus"/>
    <property type="evidence" value="ECO:0007669"/>
    <property type="project" value="UniProtKB-SubCell"/>
</dbReference>
<evidence type="ECO:0000256" key="7">
    <source>
        <dbReference type="ARBA" id="ARBA00022448"/>
    </source>
</evidence>
<dbReference type="GO" id="GO:0005524">
    <property type="term" value="F:ATP binding"/>
    <property type="evidence" value="ECO:0007669"/>
    <property type="project" value="UniProtKB-KW"/>
</dbReference>
<dbReference type="FunFam" id="3.40.50.11380:FF:000001">
    <property type="entry name" value="UDP-N-acetylglucosamine--peptide N-acetylglucosaminyltransferase 110 kDa subunit"/>
    <property type="match status" value="1"/>
</dbReference>
<evidence type="ECO:0000256" key="19">
    <source>
        <dbReference type="ARBA" id="ARBA00023242"/>
    </source>
</evidence>
<evidence type="ECO:0000256" key="23">
    <source>
        <dbReference type="SAM" id="Phobius"/>
    </source>
</evidence>
<dbReference type="SUPFAM" id="SSF48452">
    <property type="entry name" value="TPR-like"/>
    <property type="match status" value="2"/>
</dbReference>
<evidence type="ECO:0000256" key="17">
    <source>
        <dbReference type="ARBA" id="ARBA00022989"/>
    </source>
</evidence>
<dbReference type="PROSITE" id="PS50893">
    <property type="entry name" value="ABC_TRANSPORTER_2"/>
    <property type="match status" value="2"/>
</dbReference>
<dbReference type="Pfam" id="PF13374">
    <property type="entry name" value="TPR_10"/>
    <property type="match status" value="1"/>
</dbReference>
<feature type="transmembrane region" description="Helical" evidence="23">
    <location>
        <begin position="2278"/>
        <end position="2297"/>
    </location>
</feature>
<dbReference type="InterPro" id="IPR011527">
    <property type="entry name" value="ABC1_TM_dom"/>
</dbReference>
<feature type="repeat" description="TPR" evidence="21">
    <location>
        <begin position="139"/>
        <end position="172"/>
    </location>
</feature>
<feature type="transmembrane region" description="Helical" evidence="23">
    <location>
        <begin position="1523"/>
        <end position="1544"/>
    </location>
</feature>
<dbReference type="PANTHER" id="PTHR44366:SF1">
    <property type="entry name" value="UDP-N-ACETYLGLUCOSAMINE--PEPTIDE N-ACETYLGLUCOSAMINYLTRANSFERASE 110 KDA SUBUNIT"/>
    <property type="match status" value="1"/>
</dbReference>
<dbReference type="InterPro" id="IPR011990">
    <property type="entry name" value="TPR-like_helical_dom_sf"/>
</dbReference>
<dbReference type="FunFam" id="1.25.40.10:FF:000019">
    <property type="entry name" value="UDP-N-acetylglucosamine--peptide N-acetylglucosaminyltransferase 110 kDa subunit"/>
    <property type="match status" value="1"/>
</dbReference>
<comment type="caution">
    <text evidence="26">The sequence shown here is derived from an EMBL/GenBank/DDBJ whole genome shotgun (WGS) entry which is preliminary data.</text>
</comment>
<dbReference type="PROSITE" id="PS50929">
    <property type="entry name" value="ABC_TM1F"/>
    <property type="match status" value="2"/>
</dbReference>
<keyword evidence="19" id="KW-0539">Nucleus</keyword>
<feature type="repeat" description="TPR" evidence="21">
    <location>
        <begin position="241"/>
        <end position="274"/>
    </location>
</feature>
<dbReference type="FunFam" id="1.20.1560.10:FF:000037">
    <property type="entry name" value="ATP-binding cassette subfamily C member 10"/>
    <property type="match status" value="1"/>
</dbReference>
<feature type="transmembrane region" description="Helical" evidence="23">
    <location>
        <begin position="1668"/>
        <end position="1692"/>
    </location>
</feature>
<feature type="transmembrane region" description="Helical" evidence="23">
    <location>
        <begin position="2163"/>
        <end position="2181"/>
    </location>
</feature>
<organism evidence="26 27">
    <name type="scientific">Heterodera schachtii</name>
    <name type="common">Sugarbeet cyst nematode worm</name>
    <name type="synonym">Tylenchus schachtii</name>
    <dbReference type="NCBI Taxonomy" id="97005"/>
    <lineage>
        <taxon>Eukaryota</taxon>
        <taxon>Metazoa</taxon>
        <taxon>Ecdysozoa</taxon>
        <taxon>Nematoda</taxon>
        <taxon>Chromadorea</taxon>
        <taxon>Rhabditida</taxon>
        <taxon>Tylenchina</taxon>
        <taxon>Tylenchomorpha</taxon>
        <taxon>Tylenchoidea</taxon>
        <taxon>Heteroderidae</taxon>
        <taxon>Heteroderinae</taxon>
        <taxon>Heterodera</taxon>
    </lineage>
</organism>
<evidence type="ECO:0000256" key="15">
    <source>
        <dbReference type="ARBA" id="ARBA00022840"/>
    </source>
</evidence>
<keyword evidence="27" id="KW-1185">Reference proteome</keyword>
<comment type="similarity">
    <text evidence="6">Belongs to the ABC transporter superfamily. ABCC family. Conjugate transporter (TC 3.A.1.208) subfamily.</text>
</comment>
<feature type="repeat" description="TPR" evidence="21">
    <location>
        <begin position="343"/>
        <end position="376"/>
    </location>
</feature>
<dbReference type="Proteomes" id="UP001620645">
    <property type="component" value="Unassembled WGS sequence"/>
</dbReference>
<comment type="pathway">
    <text evidence="4">Protein modification; protein glycosylation.</text>
</comment>
<dbReference type="InterPro" id="IPR029489">
    <property type="entry name" value="OGT/SEC/SPY_C"/>
</dbReference>
<feature type="repeat" description="TPR" evidence="21">
    <location>
        <begin position="309"/>
        <end position="342"/>
    </location>
</feature>
<dbReference type="Gene3D" id="3.40.50.11380">
    <property type="match status" value="1"/>
</dbReference>
<keyword evidence="8" id="KW-0963">Cytoplasm</keyword>
<feature type="domain" description="ABC transmembrane type-1" evidence="25">
    <location>
        <begin position="1411"/>
        <end position="1693"/>
    </location>
</feature>
<dbReference type="Pfam" id="PF00005">
    <property type="entry name" value="ABC_tran"/>
    <property type="match status" value="2"/>
</dbReference>
<feature type="transmembrane region" description="Helical" evidence="23">
    <location>
        <begin position="1139"/>
        <end position="1163"/>
    </location>
</feature>
<reference evidence="26 27" key="1">
    <citation type="submission" date="2024-10" db="EMBL/GenBank/DDBJ databases">
        <authorList>
            <person name="Kim D."/>
        </authorList>
    </citation>
    <scope>NUCLEOTIDE SEQUENCE [LARGE SCALE GENOMIC DNA]</scope>
    <source>
        <strain evidence="26">Taebaek</strain>
    </source>
</reference>
<evidence type="ECO:0000256" key="5">
    <source>
        <dbReference type="ARBA" id="ARBA00005386"/>
    </source>
</evidence>
<feature type="transmembrane region" description="Helical" evidence="23">
    <location>
        <begin position="1201"/>
        <end position="1223"/>
    </location>
</feature>
<feature type="transmembrane region" description="Helical" evidence="23">
    <location>
        <begin position="2000"/>
        <end position="2019"/>
    </location>
</feature>
<dbReference type="InterPro" id="IPR017871">
    <property type="entry name" value="ABC_transporter-like_CS"/>
</dbReference>
<keyword evidence="12" id="KW-0677">Repeat</keyword>
<dbReference type="Pfam" id="PF13844">
    <property type="entry name" value="Glyco_transf_41"/>
    <property type="match status" value="1"/>
</dbReference>
<dbReference type="Gene3D" id="3.40.50.300">
    <property type="entry name" value="P-loop containing nucleotide triphosphate hydrolases"/>
    <property type="match status" value="2"/>
</dbReference>
<evidence type="ECO:0000256" key="21">
    <source>
        <dbReference type="PROSITE-ProRule" id="PRU00339"/>
    </source>
</evidence>
<gene>
    <name evidence="26" type="ORF">niasHS_013492</name>
</gene>
<dbReference type="Gene3D" id="1.20.1560.10">
    <property type="entry name" value="ABC transporter type 1, transmembrane domain"/>
    <property type="match status" value="2"/>
</dbReference>
<keyword evidence="14 21" id="KW-0802">TPR repeat</keyword>
<dbReference type="FunFam" id="3.40.50.2000:FF:000012">
    <property type="entry name" value="UDP-N-acetylglucosamine--peptide N-acetylglucosaminyltransferase 110 kDa subunit"/>
    <property type="match status" value="1"/>
</dbReference>
<dbReference type="Pfam" id="PF00664">
    <property type="entry name" value="ABC_membrane"/>
    <property type="match status" value="2"/>
</dbReference>
<keyword evidence="9" id="KW-0328">Glycosyltransferase</keyword>
<evidence type="ECO:0000256" key="11">
    <source>
        <dbReference type="ARBA" id="ARBA00022692"/>
    </source>
</evidence>
<dbReference type="Gene3D" id="3.30.720.150">
    <property type="match status" value="1"/>
</dbReference>
<dbReference type="Pfam" id="PF00515">
    <property type="entry name" value="TPR_1"/>
    <property type="match status" value="2"/>
</dbReference>
<dbReference type="CDD" id="cd18598">
    <property type="entry name" value="ABC_6TM_MRP7_D1_like"/>
    <property type="match status" value="1"/>
</dbReference>
<feature type="transmembrane region" description="Helical" evidence="23">
    <location>
        <begin position="2303"/>
        <end position="2323"/>
    </location>
</feature>
<keyword evidence="7" id="KW-0813">Transport</keyword>
<dbReference type="FunFam" id="1.20.1560.10:FF:000013">
    <property type="entry name" value="ABC transporter C family member 2"/>
    <property type="match status" value="1"/>
</dbReference>
<evidence type="ECO:0000256" key="3">
    <source>
        <dbReference type="ARBA" id="ARBA00004496"/>
    </source>
</evidence>
<dbReference type="SUPFAM" id="SSF90123">
    <property type="entry name" value="ABC transporter transmembrane region"/>
    <property type="match status" value="2"/>
</dbReference>
<evidence type="ECO:0000256" key="22">
    <source>
        <dbReference type="SAM" id="MobiDB-lite"/>
    </source>
</evidence>
<evidence type="ECO:0000256" key="9">
    <source>
        <dbReference type="ARBA" id="ARBA00022676"/>
    </source>
</evidence>